<dbReference type="AlphaFoldDB" id="A0ABC9DFZ3"/>
<dbReference type="Proteomes" id="UP001497457">
    <property type="component" value="Chromosome 33rd"/>
</dbReference>
<dbReference type="SUPFAM" id="SSF54001">
    <property type="entry name" value="Cysteine proteinases"/>
    <property type="match status" value="1"/>
</dbReference>
<proteinExistence type="predicted"/>
<dbReference type="Pfam" id="PF08246">
    <property type="entry name" value="Inhibitor_I29"/>
    <property type="match status" value="1"/>
</dbReference>
<dbReference type="EMBL" id="OZ075143">
    <property type="protein sequence ID" value="CAL5037578.1"/>
    <property type="molecule type" value="Genomic_DNA"/>
</dbReference>
<feature type="domain" description="Cathepsin propeptide inhibitor" evidence="1">
    <location>
        <begin position="152"/>
        <end position="207"/>
    </location>
</feature>
<reference evidence="2" key="1">
    <citation type="submission" date="2024-10" db="EMBL/GenBank/DDBJ databases">
        <authorList>
            <person name="Ryan C."/>
        </authorList>
    </citation>
    <scope>NUCLEOTIDE SEQUENCE [LARGE SCALE GENOMIC DNA]</scope>
</reference>
<evidence type="ECO:0000313" key="3">
    <source>
        <dbReference type="Proteomes" id="UP001497457"/>
    </source>
</evidence>
<evidence type="ECO:0000259" key="1">
    <source>
        <dbReference type="SMART" id="SM00848"/>
    </source>
</evidence>
<name>A0ABC9DFZ3_9POAL</name>
<dbReference type="Gene3D" id="1.10.287.2250">
    <property type="match status" value="1"/>
</dbReference>
<gene>
    <name evidence="2" type="ORF">URODEC1_LOCUS84569</name>
</gene>
<organism evidence="2 3">
    <name type="scientific">Urochloa decumbens</name>
    <dbReference type="NCBI Taxonomy" id="240449"/>
    <lineage>
        <taxon>Eukaryota</taxon>
        <taxon>Viridiplantae</taxon>
        <taxon>Streptophyta</taxon>
        <taxon>Embryophyta</taxon>
        <taxon>Tracheophyta</taxon>
        <taxon>Spermatophyta</taxon>
        <taxon>Magnoliopsida</taxon>
        <taxon>Liliopsida</taxon>
        <taxon>Poales</taxon>
        <taxon>Poaceae</taxon>
        <taxon>PACMAD clade</taxon>
        <taxon>Panicoideae</taxon>
        <taxon>Panicodae</taxon>
        <taxon>Paniceae</taxon>
        <taxon>Melinidinae</taxon>
        <taxon>Urochloa</taxon>
    </lineage>
</organism>
<protein>
    <recommendedName>
        <fullName evidence="1">Cathepsin propeptide inhibitor domain-containing protein</fullName>
    </recommendedName>
</protein>
<accession>A0ABC9DFZ3</accession>
<keyword evidence="3" id="KW-1185">Reference proteome</keyword>
<sequence length="255" mass="28551">MGLFGFPSNIRFQSLFGGSRSGGAAAAAIMSLRCFSRLLTRSFYPRKINSAKVESSLGIVSQAASTLVAGRPARSLHTIRGVGSGDSTYGAVVGAALTGGVGILIFKKLPDGPVDGDVTMEDMKNVDNKPRQEDIKKDMGKHQMDVDMEAKFHEWMERMGREYPNQEEKAYRFELFKERMKQIETFTEGRVKNPLPNVFGDMTDDEIRAITNCHKPRSKECESSLMQDYEFLKKKMEEEGLMEKAKRNVVNCSKQ</sequence>
<dbReference type="SMART" id="SM00848">
    <property type="entry name" value="Inhibitor_I29"/>
    <property type="match status" value="1"/>
</dbReference>
<dbReference type="InterPro" id="IPR013201">
    <property type="entry name" value="Prot_inhib_I29"/>
</dbReference>
<evidence type="ECO:0000313" key="2">
    <source>
        <dbReference type="EMBL" id="CAL5037578.1"/>
    </source>
</evidence>
<dbReference type="InterPro" id="IPR038765">
    <property type="entry name" value="Papain-like_cys_pep_sf"/>
</dbReference>